<dbReference type="EMBL" id="CAACVG010007466">
    <property type="protein sequence ID" value="VEN45606.1"/>
    <property type="molecule type" value="Genomic_DNA"/>
</dbReference>
<feature type="region of interest" description="Disordered" evidence="1">
    <location>
        <begin position="203"/>
        <end position="257"/>
    </location>
</feature>
<evidence type="ECO:0000313" key="2">
    <source>
        <dbReference type="EMBL" id="VEN45606.1"/>
    </source>
</evidence>
<dbReference type="GO" id="GO:0043138">
    <property type="term" value="F:3'-5' DNA helicase activity"/>
    <property type="evidence" value="ECO:0007669"/>
    <property type="project" value="UniProtKB-EC"/>
</dbReference>
<reference evidence="2 3" key="1">
    <citation type="submission" date="2019-01" db="EMBL/GenBank/DDBJ databases">
        <authorList>
            <person name="Sayadi A."/>
        </authorList>
    </citation>
    <scope>NUCLEOTIDE SEQUENCE [LARGE SCALE GENOMIC DNA]</scope>
</reference>
<keyword evidence="3" id="KW-1185">Reference proteome</keyword>
<dbReference type="AlphaFoldDB" id="A0A653CD04"/>
<accession>A0A653CD04</accession>
<feature type="compositionally biased region" description="Polar residues" evidence="1">
    <location>
        <begin position="222"/>
        <end position="241"/>
    </location>
</feature>
<evidence type="ECO:0000313" key="3">
    <source>
        <dbReference type="Proteomes" id="UP000410492"/>
    </source>
</evidence>
<dbReference type="Proteomes" id="UP000410492">
    <property type="component" value="Unassembled WGS sequence"/>
</dbReference>
<name>A0A653CD04_CALMS</name>
<sequence>MIDEVHLLHEDNRGSTLEVVIIRKKPPAGDVLYKQVLQIPKYELKLEKSVEDEGRCRLELTVNLLNLENIQENCTVNINSVMWLIVGNNKNDILLHERYQHSYPMDNMSVTRYINIDDLTNLEEIHEHFISENWVGFDCHSVVSFQPNQQASKGDTSPQKKKPTYMQMFLDMYMKIRKPKPNAIKNKNEADKSKEAIRKETIQKRDDNAQLHKQTHEAKATPKQQTKIKNTVYSPSPSKVTRNILKKSPNKTPDKNQGTISQWFKIVQEAEDNVQDPNVTLQTLAAQGDECLVVNDEKQKDDENSVKKPVDLHSSSKNVKANNVAANLSKVELPSSTCSPNKQNLDKEIEEYEEPSTSFTPVVDIDPTKKSVNAKKDIADKELSTKLDLDSLSHPSLVSVQRKYTQSSGIPADSAKPCSSTKASVGGMRSLATKRKLNKQTVFGFHLRVVYVTENCGTPLVFLEYHYQRRASKTH</sequence>
<dbReference type="PANTHER" id="PTHR47835:SF3">
    <property type="entry name" value="HELICASE FOR MEIOSIS 1"/>
    <property type="match status" value="1"/>
</dbReference>
<feature type="compositionally biased region" description="Basic and acidic residues" evidence="1">
    <location>
        <begin position="203"/>
        <end position="220"/>
    </location>
</feature>
<dbReference type="InterPro" id="IPR052247">
    <property type="entry name" value="Meiotic_Crossover_Helicase"/>
</dbReference>
<protein>
    <submittedName>
        <fullName evidence="2">Uncharacterized protein</fullName>
    </submittedName>
</protein>
<dbReference type="PANTHER" id="PTHR47835">
    <property type="entry name" value="HFM1, ATP DEPENDENT DNA HELICASE HOMOLOG"/>
    <property type="match status" value="1"/>
</dbReference>
<proteinExistence type="predicted"/>
<dbReference type="OrthoDB" id="6784680at2759"/>
<evidence type="ECO:0000256" key="1">
    <source>
        <dbReference type="SAM" id="MobiDB-lite"/>
    </source>
</evidence>
<dbReference type="GO" id="GO:0016787">
    <property type="term" value="F:hydrolase activity"/>
    <property type="evidence" value="ECO:0007669"/>
    <property type="project" value="UniProtKB-KW"/>
</dbReference>
<organism evidence="2 3">
    <name type="scientific">Callosobruchus maculatus</name>
    <name type="common">Southern cowpea weevil</name>
    <name type="synonym">Pulse bruchid</name>
    <dbReference type="NCBI Taxonomy" id="64391"/>
    <lineage>
        <taxon>Eukaryota</taxon>
        <taxon>Metazoa</taxon>
        <taxon>Ecdysozoa</taxon>
        <taxon>Arthropoda</taxon>
        <taxon>Hexapoda</taxon>
        <taxon>Insecta</taxon>
        <taxon>Pterygota</taxon>
        <taxon>Neoptera</taxon>
        <taxon>Endopterygota</taxon>
        <taxon>Coleoptera</taxon>
        <taxon>Polyphaga</taxon>
        <taxon>Cucujiformia</taxon>
        <taxon>Chrysomeloidea</taxon>
        <taxon>Chrysomelidae</taxon>
        <taxon>Bruchinae</taxon>
        <taxon>Bruchini</taxon>
        <taxon>Callosobruchus</taxon>
    </lineage>
</organism>
<gene>
    <name evidence="2" type="ORF">CALMAC_LOCUS8005</name>
</gene>